<dbReference type="PRINTS" id="PR00053">
    <property type="entry name" value="FORKHEAD"/>
</dbReference>
<feature type="region of interest" description="Disordered" evidence="7">
    <location>
        <begin position="1"/>
        <end position="114"/>
    </location>
</feature>
<feature type="DNA-binding region" description="Fork-head" evidence="6">
    <location>
        <begin position="118"/>
        <end position="196"/>
    </location>
</feature>
<keyword evidence="2" id="KW-0805">Transcription regulation</keyword>
<dbReference type="PROSITE" id="PS00657">
    <property type="entry name" value="FORK_HEAD_1"/>
    <property type="match status" value="1"/>
</dbReference>
<comment type="caution">
    <text evidence="9">The sequence shown here is derived from an EMBL/GenBank/DDBJ whole genome shotgun (WGS) entry which is preliminary data.</text>
</comment>
<evidence type="ECO:0000256" key="5">
    <source>
        <dbReference type="ARBA" id="ARBA00023242"/>
    </source>
</evidence>
<dbReference type="SMART" id="SM00339">
    <property type="entry name" value="FH"/>
    <property type="match status" value="1"/>
</dbReference>
<feature type="domain" description="Fork-head" evidence="8">
    <location>
        <begin position="118"/>
        <end position="196"/>
    </location>
</feature>
<evidence type="ECO:0000256" key="3">
    <source>
        <dbReference type="ARBA" id="ARBA00023125"/>
    </source>
</evidence>
<feature type="compositionally biased region" description="Low complexity" evidence="7">
    <location>
        <begin position="495"/>
        <end position="507"/>
    </location>
</feature>
<dbReference type="InterPro" id="IPR030456">
    <property type="entry name" value="TF_fork_head_CS_2"/>
</dbReference>
<proteinExistence type="predicted"/>
<gene>
    <name evidence="9" type="ORF">KVV02_002095</name>
</gene>
<feature type="region of interest" description="Disordered" evidence="7">
    <location>
        <begin position="180"/>
        <end position="274"/>
    </location>
</feature>
<feature type="compositionally biased region" description="Polar residues" evidence="7">
    <location>
        <begin position="623"/>
        <end position="637"/>
    </location>
</feature>
<dbReference type="InterPro" id="IPR036390">
    <property type="entry name" value="WH_DNA-bd_sf"/>
</dbReference>
<dbReference type="SUPFAM" id="SSF46785">
    <property type="entry name" value="Winged helix' DNA-binding domain"/>
    <property type="match status" value="1"/>
</dbReference>
<keyword evidence="5 6" id="KW-0539">Nucleus</keyword>
<keyword evidence="4" id="KW-0804">Transcription</keyword>
<feature type="compositionally biased region" description="Low complexity" evidence="7">
    <location>
        <begin position="393"/>
        <end position="403"/>
    </location>
</feature>
<dbReference type="PROSITE" id="PS00658">
    <property type="entry name" value="FORK_HEAD_2"/>
    <property type="match status" value="1"/>
</dbReference>
<name>A0A9P8CTQ4_MORAP</name>
<feature type="compositionally biased region" description="Basic and acidic residues" evidence="7">
    <location>
        <begin position="79"/>
        <end position="91"/>
    </location>
</feature>
<reference evidence="9" key="1">
    <citation type="submission" date="2021-07" db="EMBL/GenBank/DDBJ databases">
        <title>Draft genome of Mortierella alpina, strain LL118, isolated from an aspen leaf litter sample.</title>
        <authorList>
            <person name="Yang S."/>
            <person name="Vinatzer B.A."/>
        </authorList>
    </citation>
    <scope>NUCLEOTIDE SEQUENCE</scope>
    <source>
        <strain evidence="9">LL118</strain>
    </source>
</reference>
<dbReference type="AlphaFoldDB" id="A0A9P8CTQ4"/>
<evidence type="ECO:0000256" key="2">
    <source>
        <dbReference type="ARBA" id="ARBA00023015"/>
    </source>
</evidence>
<evidence type="ECO:0000256" key="1">
    <source>
        <dbReference type="ARBA" id="ARBA00004123"/>
    </source>
</evidence>
<sequence>MTKLEQNPMSTSKSMQWAQPMNDLPLGPLSYPPYSQNYSATSPPSARHGLPSGMYPPQSSSTGASTSGSGTVGSPTKMSTERGGERGDVKSTKKRNSTTKKAPEVPPGLEHFHSKYPKPTHSYSFLITTAILESPQQQLTLNEIYEWVMDRYPWYRTAINGWKNSIRHNLSLNKAFIRVPRPQNEPGKGSYWKLDPTQQNPLDQAHNGGSGAGGASRSRNSRRSSAGQRGALSRGNRRAASDPTPHPMPPGQADIPLTPVPVLPKRPGQETDPYLFKIDTPPAPTIIPTLPSSSSAANRRHSHLLSHEHSYSSPQEQLQHIEQQHQQGPYATQMASSFALSGLNTQHHHQGGLFSPTSPTGPGPNGDYGPAGSFYQTNGGAPSHGLSNAGMMDSDSSSFSRFSNPGLYFPQNGNASAPIPASGRPLSMPSNSPYGAPAGPTGHYGDYGHGNGQHSGSHAYSHMGQNGGAGAPFYPSSVGYGFSPPSSRGPGVNNGGSSAQGYGSQSYRSFHDYSNSNPGPSDYSAAGGNGHSRSSSLMSLSSPVSSSFMSAASSSSAPSSSYPISPSSFGPGPSGMLSPVSPGSHSGTGSAMSISPSSGPNSMRPPSNSILVPQESKGAISNGAVNSSNGNRSHPGW</sequence>
<accession>A0A9P8CTQ4</accession>
<evidence type="ECO:0000256" key="6">
    <source>
        <dbReference type="PROSITE-ProRule" id="PRU00089"/>
    </source>
</evidence>
<dbReference type="PROSITE" id="PS50039">
    <property type="entry name" value="FORK_HEAD_3"/>
    <property type="match status" value="1"/>
</dbReference>
<feature type="region of interest" description="Disordered" evidence="7">
    <location>
        <begin position="345"/>
        <end position="463"/>
    </location>
</feature>
<dbReference type="InterPro" id="IPR001766">
    <property type="entry name" value="Fork_head_dom"/>
</dbReference>
<dbReference type="FunFam" id="1.10.10.10:FF:000135">
    <property type="entry name" value="forkhead box protein G1"/>
    <property type="match status" value="1"/>
</dbReference>
<organism evidence="9 10">
    <name type="scientific">Mortierella alpina</name>
    <name type="common">Oleaginous fungus</name>
    <name type="synonym">Mortierella renispora</name>
    <dbReference type="NCBI Taxonomy" id="64518"/>
    <lineage>
        <taxon>Eukaryota</taxon>
        <taxon>Fungi</taxon>
        <taxon>Fungi incertae sedis</taxon>
        <taxon>Mucoromycota</taxon>
        <taxon>Mortierellomycotina</taxon>
        <taxon>Mortierellomycetes</taxon>
        <taxon>Mortierellales</taxon>
        <taxon>Mortierellaceae</taxon>
        <taxon>Mortierella</taxon>
    </lineage>
</organism>
<dbReference type="Pfam" id="PF00250">
    <property type="entry name" value="Forkhead"/>
    <property type="match status" value="1"/>
</dbReference>
<dbReference type="Proteomes" id="UP000717515">
    <property type="component" value="Unassembled WGS sequence"/>
</dbReference>
<dbReference type="EMBL" id="JAIFTL010000546">
    <property type="protein sequence ID" value="KAG9319208.1"/>
    <property type="molecule type" value="Genomic_DNA"/>
</dbReference>
<comment type="subcellular location">
    <subcellularLocation>
        <location evidence="1 6">Nucleus</location>
    </subcellularLocation>
</comment>
<feature type="region of interest" description="Disordered" evidence="7">
    <location>
        <begin position="485"/>
        <end position="637"/>
    </location>
</feature>
<feature type="compositionally biased region" description="Low complexity" evidence="7">
    <location>
        <begin position="24"/>
        <end position="35"/>
    </location>
</feature>
<dbReference type="InterPro" id="IPR036388">
    <property type="entry name" value="WH-like_DNA-bd_sf"/>
</dbReference>
<feature type="compositionally biased region" description="Low complexity" evidence="7">
    <location>
        <begin position="215"/>
        <end position="234"/>
    </location>
</feature>
<protein>
    <recommendedName>
        <fullName evidence="8">Fork-head domain-containing protein</fullName>
    </recommendedName>
</protein>
<dbReference type="PANTHER" id="PTHR45881">
    <property type="entry name" value="CHECKPOINT SUPPRESSOR 1-LIKE, ISOFORM A-RELATED"/>
    <property type="match status" value="1"/>
</dbReference>
<keyword evidence="3 6" id="KW-0238">DNA-binding</keyword>
<dbReference type="GO" id="GO:0003700">
    <property type="term" value="F:DNA-binding transcription factor activity"/>
    <property type="evidence" value="ECO:0007669"/>
    <property type="project" value="InterPro"/>
</dbReference>
<feature type="compositionally biased region" description="Polar residues" evidence="7">
    <location>
        <begin position="1"/>
        <end position="19"/>
    </location>
</feature>
<feature type="compositionally biased region" description="Low complexity" evidence="7">
    <location>
        <begin position="59"/>
        <end position="76"/>
    </location>
</feature>
<evidence type="ECO:0000256" key="7">
    <source>
        <dbReference type="SAM" id="MobiDB-lite"/>
    </source>
</evidence>
<evidence type="ECO:0000313" key="9">
    <source>
        <dbReference type="EMBL" id="KAG9319208.1"/>
    </source>
</evidence>
<dbReference type="GO" id="GO:0005634">
    <property type="term" value="C:nucleus"/>
    <property type="evidence" value="ECO:0007669"/>
    <property type="project" value="UniProtKB-SubCell"/>
</dbReference>
<evidence type="ECO:0000256" key="4">
    <source>
        <dbReference type="ARBA" id="ARBA00023163"/>
    </source>
</evidence>
<dbReference type="GO" id="GO:0006357">
    <property type="term" value="P:regulation of transcription by RNA polymerase II"/>
    <property type="evidence" value="ECO:0007669"/>
    <property type="project" value="UniProtKB-ARBA"/>
</dbReference>
<feature type="compositionally biased region" description="Polar residues" evidence="7">
    <location>
        <begin position="581"/>
        <end position="611"/>
    </location>
</feature>
<feature type="compositionally biased region" description="Low complexity" evidence="7">
    <location>
        <begin position="532"/>
        <end position="579"/>
    </location>
</feature>
<dbReference type="Gene3D" id="1.10.10.10">
    <property type="entry name" value="Winged helix-like DNA-binding domain superfamily/Winged helix DNA-binding domain"/>
    <property type="match status" value="1"/>
</dbReference>
<dbReference type="InterPro" id="IPR018122">
    <property type="entry name" value="TF_fork_head_CS_1"/>
</dbReference>
<dbReference type="CDD" id="cd00059">
    <property type="entry name" value="FH_FOX"/>
    <property type="match status" value="1"/>
</dbReference>
<dbReference type="GO" id="GO:0043565">
    <property type="term" value="F:sequence-specific DNA binding"/>
    <property type="evidence" value="ECO:0007669"/>
    <property type="project" value="InterPro"/>
</dbReference>
<evidence type="ECO:0000259" key="8">
    <source>
        <dbReference type="PROSITE" id="PS50039"/>
    </source>
</evidence>
<evidence type="ECO:0000313" key="10">
    <source>
        <dbReference type="Proteomes" id="UP000717515"/>
    </source>
</evidence>